<dbReference type="FunFam" id="2.130.10.10:FF:000111">
    <property type="entry name" value="Transcriptional repressor rco-1"/>
    <property type="match status" value="1"/>
</dbReference>
<dbReference type="GO" id="GO:0008239">
    <property type="term" value="F:dipeptidyl-peptidase activity"/>
    <property type="evidence" value="ECO:0007669"/>
    <property type="project" value="InterPro"/>
</dbReference>
<feature type="repeat" description="WD" evidence="7">
    <location>
        <begin position="733"/>
        <end position="774"/>
    </location>
</feature>
<dbReference type="AlphaFoldDB" id="A0A0L1ITI4"/>
<dbReference type="PANTHER" id="PTHR19848">
    <property type="entry name" value="WD40 REPEAT PROTEIN"/>
    <property type="match status" value="1"/>
</dbReference>
<dbReference type="PROSITE" id="PS50082">
    <property type="entry name" value="WD_REPEATS_2"/>
    <property type="match status" value="6"/>
</dbReference>
<dbReference type="InterPro" id="IPR015943">
    <property type="entry name" value="WD40/YVTN_repeat-like_dom_sf"/>
</dbReference>
<name>A0A0L1ITI4_ASPN3</name>
<dbReference type="SUPFAM" id="SSF49785">
    <property type="entry name" value="Galactose-binding domain-like"/>
    <property type="match status" value="1"/>
</dbReference>
<keyword evidence="11" id="KW-1185">Reference proteome</keyword>
<evidence type="ECO:0000313" key="10">
    <source>
        <dbReference type="EMBL" id="KNG82812.1"/>
    </source>
</evidence>
<proteinExistence type="predicted"/>
<keyword evidence="4" id="KW-0805">Transcription regulation</keyword>
<feature type="compositionally biased region" description="Low complexity" evidence="8">
    <location>
        <begin position="125"/>
        <end position="137"/>
    </location>
</feature>
<evidence type="ECO:0000256" key="4">
    <source>
        <dbReference type="ARBA" id="ARBA00023015"/>
    </source>
</evidence>
<dbReference type="Proteomes" id="UP000037505">
    <property type="component" value="Unassembled WGS sequence"/>
</dbReference>
<dbReference type="SMART" id="SM00320">
    <property type="entry name" value="WD40"/>
    <property type="match status" value="7"/>
</dbReference>
<dbReference type="PROSITE" id="PS50294">
    <property type="entry name" value="WD_REPEATS_REGION"/>
    <property type="match status" value="6"/>
</dbReference>
<evidence type="ECO:0000256" key="6">
    <source>
        <dbReference type="PROSITE-ProRule" id="PRU00042"/>
    </source>
</evidence>
<dbReference type="InterPro" id="IPR058925">
    <property type="entry name" value="zf-C2H2_AcuF"/>
</dbReference>
<feature type="repeat" description="WD" evidence="7">
    <location>
        <begin position="778"/>
        <end position="812"/>
    </location>
</feature>
<dbReference type="Pfam" id="PF26082">
    <property type="entry name" value="zf-C2H2_AcuF"/>
    <property type="match status" value="1"/>
</dbReference>
<dbReference type="InterPro" id="IPR020472">
    <property type="entry name" value="WD40_PAC1"/>
</dbReference>
<evidence type="ECO:0000313" key="11">
    <source>
        <dbReference type="Proteomes" id="UP000037505"/>
    </source>
</evidence>
<feature type="domain" description="C2H2-type" evidence="9">
    <location>
        <begin position="401"/>
        <end position="429"/>
    </location>
</feature>
<dbReference type="PRINTS" id="PR00320">
    <property type="entry name" value="GPROTEINBRPT"/>
</dbReference>
<sequence>MENSTLSQIALTCKEDIAGLLATTGMEDSSRATDLLREQDVIQIQERYDQWAGNLGALQPSSSALSLDHRLRDSSQVRNLVLSTLQDLHVSIQTATDIAAGRRPNRATSSLDIDSDIDLSEYQVSSSDSETSSASSSGNERIAVGPTSELQELISAIKGGLDSLFRISIFIRKFAAQDRRQRASRAKPFDNRADIMYIKDRYPALAEKNEGLAIRLGEANSRRRQYFKYRRDHNDRLLTIRECQDTSEVDRLIIRRADGGNQTTAEAKSVVTGRTAPSLFADTEATAFVKGDVPESQVAELLDVPAAMSVVSFATSIAEASEDELPFPPPPPEADGRSSFMCPYCLTVVQMKEKDTKHQWRKHVLQDLEPYICTFPTCGLETYQSQHAWFEHELIAHRNRWLCAQCSKCFSSSQHLEKHIRGSHQEHIPDRQVPMIVSQSKQQIDSISPTECPFCDDPWAEGDESGSTVSEEVLVVDLDSFRRHVGHHLQQVALFSLPRLTQDQDAGSEDVGVLPDRDNMSQGYRWLREDCGRGWNIISRKRSTFIAFAYFLALYQNPTRCPGNTLLNWNPDDLLDSQKREGADWYAVFNPEVQRVLDIELVHHLVHDSVVCCVNFSRDGKYLATGCDRSAQIFDVTTGQNVVTLQDETLDKAGDLYIRSVCFSPDGKYLATGAEDKQIRVWDISSRSIKHTFTHEEAIYSLDFAGNGRYLASGSGDKTVRLWDVREGKLVYTLSIEDGITSVAISPDGLYIAASSLGKSIRIWDTTTGYLVELLQNPDGHKDSVYSVAFAPNGNNLVSGSFDKTIKLWELDLSRAYAGSSKGGKCVQTFEGHKDFVLSACLTPDGHWVMSGSKDYSVQFWDPITGNAQMMLQGHRNSVVSVAPSPTGSLFATGSGDMCARIWRDYTSADVQPVKENEKYQVDVEVWPTNTVLEPNETLVLEIAGHDTQGVGKFSHEHPDDWDPAFFGGLNHIEVGQKSGYLLLPLIPPQEALN</sequence>
<dbReference type="CDD" id="cd00200">
    <property type="entry name" value="WD40"/>
    <property type="match status" value="1"/>
</dbReference>
<keyword evidence="2 7" id="KW-0853">WD repeat</keyword>
<evidence type="ECO:0000256" key="8">
    <source>
        <dbReference type="SAM" id="MobiDB-lite"/>
    </source>
</evidence>
<dbReference type="InterPro" id="IPR019775">
    <property type="entry name" value="WD40_repeat_CS"/>
</dbReference>
<evidence type="ECO:0000256" key="2">
    <source>
        <dbReference type="ARBA" id="ARBA00022574"/>
    </source>
</evidence>
<dbReference type="PANTHER" id="PTHR19848:SF8">
    <property type="entry name" value="F-BOX AND WD REPEAT DOMAIN CONTAINING 7"/>
    <property type="match status" value="1"/>
</dbReference>
<protein>
    <recommendedName>
        <fullName evidence="9">C2H2-type domain-containing protein</fullName>
    </recommendedName>
</protein>
<feature type="region of interest" description="Disordered" evidence="8">
    <location>
        <begin position="122"/>
        <end position="141"/>
    </location>
</feature>
<organism evidence="10 11">
    <name type="scientific">Aspergillus nomiae NRRL (strain ATCC 15546 / NRRL 13137 / CBS 260.88 / M93)</name>
    <dbReference type="NCBI Taxonomy" id="1509407"/>
    <lineage>
        <taxon>Eukaryota</taxon>
        <taxon>Fungi</taxon>
        <taxon>Dikarya</taxon>
        <taxon>Ascomycota</taxon>
        <taxon>Pezizomycotina</taxon>
        <taxon>Eurotiomycetes</taxon>
        <taxon>Eurotiomycetidae</taxon>
        <taxon>Eurotiales</taxon>
        <taxon>Aspergillaceae</taxon>
        <taxon>Aspergillus</taxon>
        <taxon>Aspergillus subgen. Circumdati</taxon>
    </lineage>
</organism>
<evidence type="ECO:0000256" key="7">
    <source>
        <dbReference type="PROSITE-ProRule" id="PRU00221"/>
    </source>
</evidence>
<dbReference type="PROSITE" id="PS00678">
    <property type="entry name" value="WD_REPEATS_1"/>
    <property type="match status" value="3"/>
</dbReference>
<dbReference type="Gene3D" id="3.30.160.60">
    <property type="entry name" value="Classic Zinc Finger"/>
    <property type="match status" value="1"/>
</dbReference>
<keyword evidence="6" id="KW-0863">Zinc-finger</keyword>
<feature type="repeat" description="WD" evidence="7">
    <location>
        <begin position="658"/>
        <end position="692"/>
    </location>
</feature>
<reference evidence="10 11" key="1">
    <citation type="submission" date="2014-06" db="EMBL/GenBank/DDBJ databases">
        <title>The Genome of the Aflatoxigenic Filamentous Fungus Aspergillus nomius.</title>
        <authorList>
            <person name="Moore M.G."/>
            <person name="Shannon B.M."/>
            <person name="Brian M.M."/>
        </authorList>
    </citation>
    <scope>NUCLEOTIDE SEQUENCE [LARGE SCALE GENOMIC DNA]</scope>
    <source>
        <strain evidence="10 11">NRRL 13137</strain>
    </source>
</reference>
<dbReference type="InterPro" id="IPR013087">
    <property type="entry name" value="Znf_C2H2_type"/>
</dbReference>
<gene>
    <name evidence="10" type="ORF">ANOM_009259</name>
</gene>
<keyword evidence="3" id="KW-0677">Repeat</keyword>
<dbReference type="Pfam" id="PF00400">
    <property type="entry name" value="WD40"/>
    <property type="match status" value="7"/>
</dbReference>
<feature type="repeat" description="WD" evidence="7">
    <location>
        <begin position="830"/>
        <end position="871"/>
    </location>
</feature>
<dbReference type="PROSITE" id="PS50157">
    <property type="entry name" value="ZINC_FINGER_C2H2_2"/>
    <property type="match status" value="1"/>
</dbReference>
<evidence type="ECO:0000256" key="5">
    <source>
        <dbReference type="ARBA" id="ARBA00023163"/>
    </source>
</evidence>
<dbReference type="EMBL" id="JNOM01000314">
    <property type="protein sequence ID" value="KNG82812.1"/>
    <property type="molecule type" value="Genomic_DNA"/>
</dbReference>
<dbReference type="SUPFAM" id="SSF50978">
    <property type="entry name" value="WD40 repeat-like"/>
    <property type="match status" value="1"/>
</dbReference>
<dbReference type="InterPro" id="IPR008979">
    <property type="entry name" value="Galactose-bd-like_sf"/>
</dbReference>
<dbReference type="GeneID" id="26811063"/>
<keyword evidence="5" id="KW-0804">Transcription</keyword>
<feature type="repeat" description="WD" evidence="7">
    <location>
        <begin position="692"/>
        <end position="733"/>
    </location>
</feature>
<feature type="repeat" description="WD" evidence="7">
    <location>
        <begin position="872"/>
        <end position="903"/>
    </location>
</feature>
<evidence type="ECO:0000256" key="3">
    <source>
        <dbReference type="ARBA" id="ARBA00022737"/>
    </source>
</evidence>
<comment type="caution">
    <text evidence="10">The sequence shown here is derived from an EMBL/GenBank/DDBJ whole genome shotgun (WGS) entry which is preliminary data.</text>
</comment>
<dbReference type="GO" id="GO:0008270">
    <property type="term" value="F:zinc ion binding"/>
    <property type="evidence" value="ECO:0007669"/>
    <property type="project" value="UniProtKB-KW"/>
</dbReference>
<keyword evidence="6" id="KW-0479">Metal-binding</keyword>
<dbReference type="SMART" id="SM00355">
    <property type="entry name" value="ZnF_C2H2"/>
    <property type="match status" value="2"/>
</dbReference>
<dbReference type="PROSITE" id="PS00028">
    <property type="entry name" value="ZINC_FINGER_C2H2_1"/>
    <property type="match status" value="1"/>
</dbReference>
<evidence type="ECO:0000259" key="9">
    <source>
        <dbReference type="PROSITE" id="PS50157"/>
    </source>
</evidence>
<dbReference type="InterPro" id="IPR001680">
    <property type="entry name" value="WD40_rpt"/>
</dbReference>
<accession>A0A0L1ITI4</accession>
<evidence type="ECO:0000256" key="1">
    <source>
        <dbReference type="ARBA" id="ARBA00022491"/>
    </source>
</evidence>
<dbReference type="STRING" id="1509407.A0A0L1ITI4"/>
<dbReference type="Gene3D" id="2.130.10.10">
    <property type="entry name" value="YVTN repeat-like/Quinoprotein amine dehydrogenase"/>
    <property type="match status" value="1"/>
</dbReference>
<dbReference type="InterPro" id="IPR036322">
    <property type="entry name" value="WD40_repeat_dom_sf"/>
</dbReference>
<keyword evidence="1" id="KW-0678">Repressor</keyword>
<dbReference type="RefSeq" id="XP_015403735.1">
    <property type="nucleotide sequence ID" value="XM_015554515.1"/>
</dbReference>
<keyword evidence="6" id="KW-0862">Zinc</keyword>